<feature type="signal peptide" evidence="1">
    <location>
        <begin position="1"/>
        <end position="24"/>
    </location>
</feature>
<dbReference type="Gramene" id="RZC55963">
    <property type="protein sequence ID" value="RZC55963"/>
    <property type="gene ID" value="C5167_014814"/>
</dbReference>
<keyword evidence="3" id="KW-1185">Reference proteome</keyword>
<gene>
    <name evidence="2" type="ORF">C5167_014814</name>
</gene>
<protein>
    <recommendedName>
        <fullName evidence="4">Knottin scorpion toxin-like domain-containing protein</fullName>
    </recommendedName>
</protein>
<evidence type="ECO:0000313" key="2">
    <source>
        <dbReference type="EMBL" id="RZC55963.1"/>
    </source>
</evidence>
<name>A0A4Y7J4A9_PAPSO</name>
<evidence type="ECO:0008006" key="4">
    <source>
        <dbReference type="Google" id="ProtNLM"/>
    </source>
</evidence>
<evidence type="ECO:0000256" key="1">
    <source>
        <dbReference type="SAM" id="SignalP"/>
    </source>
</evidence>
<evidence type="ECO:0000313" key="3">
    <source>
        <dbReference type="Proteomes" id="UP000316621"/>
    </source>
</evidence>
<dbReference type="Proteomes" id="UP000316621">
    <property type="component" value="Chromosome 3"/>
</dbReference>
<feature type="chain" id="PRO_5021369280" description="Knottin scorpion toxin-like domain-containing protein" evidence="1">
    <location>
        <begin position="25"/>
        <end position="92"/>
    </location>
</feature>
<reference evidence="2 3" key="1">
    <citation type="journal article" date="2018" name="Science">
        <title>The opium poppy genome and morphinan production.</title>
        <authorList>
            <person name="Guo L."/>
            <person name="Winzer T."/>
            <person name="Yang X."/>
            <person name="Li Y."/>
            <person name="Ning Z."/>
            <person name="He Z."/>
            <person name="Teodor R."/>
            <person name="Lu Y."/>
            <person name="Bowser T.A."/>
            <person name="Graham I.A."/>
            <person name="Ye K."/>
        </authorList>
    </citation>
    <scope>NUCLEOTIDE SEQUENCE [LARGE SCALE GENOMIC DNA]</scope>
    <source>
        <strain evidence="3">cv. HN1</strain>
        <tissue evidence="2">Leaves</tissue>
    </source>
</reference>
<dbReference type="EMBL" id="CM010717">
    <property type="protein sequence ID" value="RZC55963.1"/>
    <property type="molecule type" value="Genomic_DNA"/>
</dbReference>
<proteinExistence type="predicted"/>
<accession>A0A4Y7J4A9</accession>
<sequence>MSTQLVVALSLCLLLLSFSYSVEATARSIVEATANNFECKPIRKPCKGDRDCDYECSNIGYDMRGRCVHHREEKIDVKRYKVINLSGCCCEV</sequence>
<organism evidence="2 3">
    <name type="scientific">Papaver somniferum</name>
    <name type="common">Opium poppy</name>
    <dbReference type="NCBI Taxonomy" id="3469"/>
    <lineage>
        <taxon>Eukaryota</taxon>
        <taxon>Viridiplantae</taxon>
        <taxon>Streptophyta</taxon>
        <taxon>Embryophyta</taxon>
        <taxon>Tracheophyta</taxon>
        <taxon>Spermatophyta</taxon>
        <taxon>Magnoliopsida</taxon>
        <taxon>Ranunculales</taxon>
        <taxon>Papaveraceae</taxon>
        <taxon>Papaveroideae</taxon>
        <taxon>Papaver</taxon>
    </lineage>
</organism>
<dbReference type="AlphaFoldDB" id="A0A4Y7J4A9"/>
<keyword evidence="1" id="KW-0732">Signal</keyword>